<reference evidence="5" key="2">
    <citation type="submission" date="2024-10" db="UniProtKB">
        <authorList>
            <consortium name="EnsemblProtists"/>
        </authorList>
    </citation>
    <scope>IDENTIFICATION</scope>
</reference>
<dbReference type="PANTHER" id="PTHR10353">
    <property type="entry name" value="GLYCOSYL HYDROLASE"/>
    <property type="match status" value="1"/>
</dbReference>
<evidence type="ECO:0000256" key="2">
    <source>
        <dbReference type="ARBA" id="ARBA00022801"/>
    </source>
</evidence>
<proteinExistence type="inferred from homology"/>
<dbReference type="PANTHER" id="PTHR10353:SF36">
    <property type="entry name" value="LP05116P"/>
    <property type="match status" value="1"/>
</dbReference>
<dbReference type="PROSITE" id="PS00653">
    <property type="entry name" value="GLYCOSYL_HYDROL_F1_2"/>
    <property type="match status" value="1"/>
</dbReference>
<dbReference type="SUPFAM" id="SSF51445">
    <property type="entry name" value="(Trans)glycosidases"/>
    <property type="match status" value="2"/>
</dbReference>
<dbReference type="InterPro" id="IPR001360">
    <property type="entry name" value="Glyco_hydro_1"/>
</dbReference>
<keyword evidence="2" id="KW-0378">Hydrolase</keyword>
<dbReference type="AlphaFoldDB" id="A0A0D3J6X4"/>
<dbReference type="RefSeq" id="XP_005771688.1">
    <property type="nucleotide sequence ID" value="XM_005771631.1"/>
</dbReference>
<organism evidence="5 6">
    <name type="scientific">Emiliania huxleyi (strain CCMP1516)</name>
    <dbReference type="NCBI Taxonomy" id="280463"/>
    <lineage>
        <taxon>Eukaryota</taxon>
        <taxon>Haptista</taxon>
        <taxon>Haptophyta</taxon>
        <taxon>Prymnesiophyceae</taxon>
        <taxon>Isochrysidales</taxon>
        <taxon>Noelaerhabdaceae</taxon>
        <taxon>Emiliania</taxon>
    </lineage>
</organism>
<dbReference type="GeneID" id="17264804"/>
<accession>A0A0D3J6X4</accession>
<evidence type="ECO:0000313" key="5">
    <source>
        <dbReference type="EnsemblProtists" id="EOD19259"/>
    </source>
</evidence>
<dbReference type="KEGG" id="ehx:EMIHUDRAFT_243099"/>
<dbReference type="eggNOG" id="KOG0626">
    <property type="taxonomic scope" value="Eukaryota"/>
</dbReference>
<sequence>MTSSRRRPRMPEYKFPPAFAWGTGSSAYQTEGGWQSGGRGLSIWDAWSHTPGRVAGGAVADAAADHFGRWRDDVRLLHRMGVPYYRLSLSWARIMPAGAALLRNSSDFFALQHYSTLMVSRPNATFPPLPETSFYAAEGVRWHSTRGARKNSLGWDIAPFGLYKLLKHIDETYQPRGGIVITESGFPSRGDDAAPHEATRDTARGVPVRGYFVWSLLDAAEWEHGFGTRFGL</sequence>
<dbReference type="HOGENOM" id="CLU_1197558_0_0_1"/>
<keyword evidence="3" id="KW-0326">Glycosidase</keyword>
<dbReference type="InterPro" id="IPR017853">
    <property type="entry name" value="GH"/>
</dbReference>
<dbReference type="GO" id="GO:0005975">
    <property type="term" value="P:carbohydrate metabolic process"/>
    <property type="evidence" value="ECO:0007669"/>
    <property type="project" value="InterPro"/>
</dbReference>
<reference evidence="6" key="1">
    <citation type="journal article" date="2013" name="Nature">
        <title>Pan genome of the phytoplankton Emiliania underpins its global distribution.</title>
        <authorList>
            <person name="Read B.A."/>
            <person name="Kegel J."/>
            <person name="Klute M.J."/>
            <person name="Kuo A."/>
            <person name="Lefebvre S.C."/>
            <person name="Maumus F."/>
            <person name="Mayer C."/>
            <person name="Miller J."/>
            <person name="Monier A."/>
            <person name="Salamov A."/>
            <person name="Young J."/>
            <person name="Aguilar M."/>
            <person name="Claverie J.M."/>
            <person name="Frickenhaus S."/>
            <person name="Gonzalez K."/>
            <person name="Herman E.K."/>
            <person name="Lin Y.C."/>
            <person name="Napier J."/>
            <person name="Ogata H."/>
            <person name="Sarno A.F."/>
            <person name="Shmutz J."/>
            <person name="Schroeder D."/>
            <person name="de Vargas C."/>
            <person name="Verret F."/>
            <person name="von Dassow P."/>
            <person name="Valentin K."/>
            <person name="Van de Peer Y."/>
            <person name="Wheeler G."/>
            <person name="Dacks J.B."/>
            <person name="Delwiche C.F."/>
            <person name="Dyhrman S.T."/>
            <person name="Glockner G."/>
            <person name="John U."/>
            <person name="Richards T."/>
            <person name="Worden A.Z."/>
            <person name="Zhang X."/>
            <person name="Grigoriev I.V."/>
            <person name="Allen A.E."/>
            <person name="Bidle K."/>
            <person name="Borodovsky M."/>
            <person name="Bowler C."/>
            <person name="Brownlee C."/>
            <person name="Cock J.M."/>
            <person name="Elias M."/>
            <person name="Gladyshev V.N."/>
            <person name="Groth M."/>
            <person name="Guda C."/>
            <person name="Hadaegh A."/>
            <person name="Iglesias-Rodriguez M.D."/>
            <person name="Jenkins J."/>
            <person name="Jones B.M."/>
            <person name="Lawson T."/>
            <person name="Leese F."/>
            <person name="Lindquist E."/>
            <person name="Lobanov A."/>
            <person name="Lomsadze A."/>
            <person name="Malik S.B."/>
            <person name="Marsh M.E."/>
            <person name="Mackinder L."/>
            <person name="Mock T."/>
            <person name="Mueller-Roeber B."/>
            <person name="Pagarete A."/>
            <person name="Parker M."/>
            <person name="Probert I."/>
            <person name="Quesneville H."/>
            <person name="Raines C."/>
            <person name="Rensing S.A."/>
            <person name="Riano-Pachon D.M."/>
            <person name="Richier S."/>
            <person name="Rokitta S."/>
            <person name="Shiraiwa Y."/>
            <person name="Soanes D.M."/>
            <person name="van der Giezen M."/>
            <person name="Wahlund T.M."/>
            <person name="Williams B."/>
            <person name="Wilson W."/>
            <person name="Wolfe G."/>
            <person name="Wurch L.L."/>
        </authorList>
    </citation>
    <scope>NUCLEOTIDE SEQUENCE</scope>
</reference>
<dbReference type="STRING" id="2903.R1EEE5"/>
<comment type="similarity">
    <text evidence="1 4">Belongs to the glycosyl hydrolase 1 family.</text>
</comment>
<protein>
    <recommendedName>
        <fullName evidence="7">Glycosyl hydrolase family protein</fullName>
    </recommendedName>
</protein>
<evidence type="ECO:0000313" key="6">
    <source>
        <dbReference type="Proteomes" id="UP000013827"/>
    </source>
</evidence>
<dbReference type="InterPro" id="IPR033132">
    <property type="entry name" value="GH_1_N_CS"/>
</dbReference>
<dbReference type="EnsemblProtists" id="EOD19259">
    <property type="protein sequence ID" value="EOD19259"/>
    <property type="gene ID" value="EMIHUDRAFT_243099"/>
</dbReference>
<dbReference type="PaxDb" id="2903-EOD19259"/>
<evidence type="ECO:0008006" key="7">
    <source>
        <dbReference type="Google" id="ProtNLM"/>
    </source>
</evidence>
<evidence type="ECO:0000256" key="3">
    <source>
        <dbReference type="ARBA" id="ARBA00023295"/>
    </source>
</evidence>
<evidence type="ECO:0000256" key="1">
    <source>
        <dbReference type="ARBA" id="ARBA00010838"/>
    </source>
</evidence>
<dbReference type="GO" id="GO:0008422">
    <property type="term" value="F:beta-glucosidase activity"/>
    <property type="evidence" value="ECO:0007669"/>
    <property type="project" value="TreeGrafter"/>
</dbReference>
<dbReference type="Proteomes" id="UP000013827">
    <property type="component" value="Unassembled WGS sequence"/>
</dbReference>
<dbReference type="PRINTS" id="PR00131">
    <property type="entry name" value="GLHYDRLASE1"/>
</dbReference>
<dbReference type="Gene3D" id="3.20.20.80">
    <property type="entry name" value="Glycosidases"/>
    <property type="match status" value="2"/>
</dbReference>
<keyword evidence="6" id="KW-1185">Reference proteome</keyword>
<dbReference type="Pfam" id="PF00232">
    <property type="entry name" value="Glyco_hydro_1"/>
    <property type="match status" value="2"/>
</dbReference>
<name>A0A0D3J6X4_EMIH1</name>
<evidence type="ECO:0000256" key="4">
    <source>
        <dbReference type="RuleBase" id="RU003690"/>
    </source>
</evidence>